<protein>
    <submittedName>
        <fullName evidence="1">Uncharacterized protein</fullName>
    </submittedName>
</protein>
<evidence type="ECO:0000313" key="1">
    <source>
        <dbReference type="EMBL" id="SMQ69429.1"/>
    </source>
</evidence>
<dbReference type="EMBL" id="FXWG01000002">
    <property type="protein sequence ID" value="SMQ69429.1"/>
    <property type="molecule type" value="Genomic_DNA"/>
</dbReference>
<sequence length="35" mass="3832">MLRISPATDTDASKANSILMPQIRSQFRIVPSLSS</sequence>
<organism evidence="1 2">
    <name type="scientific">Altererythrobacter xiamenensis</name>
    <dbReference type="NCBI Taxonomy" id="1316679"/>
    <lineage>
        <taxon>Bacteria</taxon>
        <taxon>Pseudomonadati</taxon>
        <taxon>Pseudomonadota</taxon>
        <taxon>Alphaproteobacteria</taxon>
        <taxon>Sphingomonadales</taxon>
        <taxon>Erythrobacteraceae</taxon>
        <taxon>Altererythrobacter</taxon>
    </lineage>
</organism>
<proteinExistence type="predicted"/>
<reference evidence="2" key="1">
    <citation type="submission" date="2017-04" db="EMBL/GenBank/DDBJ databases">
        <authorList>
            <person name="Varghese N."/>
            <person name="Submissions S."/>
        </authorList>
    </citation>
    <scope>NUCLEOTIDE SEQUENCE [LARGE SCALE GENOMIC DNA]</scope>
</reference>
<dbReference type="AlphaFoldDB" id="A0A1Y6F4J3"/>
<dbReference type="Proteomes" id="UP000194420">
    <property type="component" value="Unassembled WGS sequence"/>
</dbReference>
<accession>A0A1Y6F4J3</accession>
<gene>
    <name evidence="1" type="ORF">SAMN06297468_1619</name>
</gene>
<name>A0A1Y6F4J3_9SPHN</name>
<keyword evidence="2" id="KW-1185">Reference proteome</keyword>
<evidence type="ECO:0000313" key="2">
    <source>
        <dbReference type="Proteomes" id="UP000194420"/>
    </source>
</evidence>